<evidence type="ECO:0000256" key="1">
    <source>
        <dbReference type="ARBA" id="ARBA00004651"/>
    </source>
</evidence>
<keyword evidence="4 12" id="KW-1133">Transmembrane helix</keyword>
<keyword evidence="15" id="KW-1185">Reference proteome</keyword>
<dbReference type="PANTHER" id="PTHR24231:SF16">
    <property type="entry name" value="P2Y PURINOCEPTOR 6"/>
    <property type="match status" value="1"/>
</dbReference>
<dbReference type="PRINTS" id="PR01157">
    <property type="entry name" value="P2YPURNOCPTR"/>
</dbReference>
<organism evidence="14 15">
    <name type="scientific">Scyliorhinus torazame</name>
    <name type="common">Cloudy catshark</name>
    <name type="synonym">Catulus torazame</name>
    <dbReference type="NCBI Taxonomy" id="75743"/>
    <lineage>
        <taxon>Eukaryota</taxon>
        <taxon>Metazoa</taxon>
        <taxon>Chordata</taxon>
        <taxon>Craniata</taxon>
        <taxon>Vertebrata</taxon>
        <taxon>Chondrichthyes</taxon>
        <taxon>Elasmobranchii</taxon>
        <taxon>Galeomorphii</taxon>
        <taxon>Galeoidea</taxon>
        <taxon>Carcharhiniformes</taxon>
        <taxon>Scyliorhinidae</taxon>
        <taxon>Scyliorhinus</taxon>
    </lineage>
</organism>
<dbReference type="GO" id="GO:0045030">
    <property type="term" value="F:G protein-coupled UTP receptor activity"/>
    <property type="evidence" value="ECO:0007669"/>
    <property type="project" value="TreeGrafter"/>
</dbReference>
<feature type="transmembrane region" description="Helical" evidence="12">
    <location>
        <begin position="110"/>
        <end position="129"/>
    </location>
</feature>
<feature type="transmembrane region" description="Helical" evidence="12">
    <location>
        <begin position="188"/>
        <end position="208"/>
    </location>
</feature>
<feature type="transmembrane region" description="Helical" evidence="12">
    <location>
        <begin position="76"/>
        <end position="98"/>
    </location>
</feature>
<dbReference type="GO" id="GO:0045029">
    <property type="term" value="F:G protein-coupled UDP receptor activity"/>
    <property type="evidence" value="ECO:0007669"/>
    <property type="project" value="TreeGrafter"/>
</dbReference>
<feature type="compositionally biased region" description="Polar residues" evidence="11">
    <location>
        <begin position="45"/>
        <end position="54"/>
    </location>
</feature>
<sequence>MQERSIIPELEYSSLSLPVCVVLANLILDGEGLNEKNRPKHSGDGNMNNSTSDLQPSLQTRGCTYQEKFKNILLPVTYTVVLVFGLTLNMTVIVQLWFSQKPLTRSAIYMVNLAMADVLYVCSLPLLIYNYIHMDYWPFGEIMCKAVRFLFYANLHGSILFLTCISLQRYLGICHPLSTWHKKQGPRFAWMVCGLLWTFVIAECAPTWRFASTGVQRNRTVCYDLSSPENSLYYFPYGITLTVVGFMIPFIGLLACYCAMAMALHKPDKVLGLTNERKKSKALRMIIIVTVVFVISFVPFHVTKTAYLIIRARSSVACQTLQSFARAYKATRPLASLNSVLDPILFYFTYEGFRQSTRNLLEKVSTNRQARAQKVETR</sequence>
<dbReference type="PANTHER" id="PTHR24231">
    <property type="entry name" value="PURINOCEPTOR-RELATED G-PROTEIN COUPLED RECEPTOR"/>
    <property type="match status" value="1"/>
</dbReference>
<evidence type="ECO:0000256" key="4">
    <source>
        <dbReference type="ARBA" id="ARBA00022989"/>
    </source>
</evidence>
<accession>A0A401NMT4</accession>
<evidence type="ECO:0000256" key="11">
    <source>
        <dbReference type="SAM" id="MobiDB-lite"/>
    </source>
</evidence>
<dbReference type="PRINTS" id="PR00237">
    <property type="entry name" value="GPCRRHODOPSN"/>
</dbReference>
<keyword evidence="8" id="KW-0675">Receptor</keyword>
<evidence type="ECO:0000256" key="12">
    <source>
        <dbReference type="SAM" id="Phobius"/>
    </source>
</evidence>
<comment type="caution">
    <text evidence="14">The sequence shown here is derived from an EMBL/GenBank/DDBJ whole genome shotgun (WGS) entry which is preliminary data.</text>
</comment>
<dbReference type="EMBL" id="BFAA01007762">
    <property type="protein sequence ID" value="GCB62180.1"/>
    <property type="molecule type" value="Genomic_DNA"/>
</dbReference>
<evidence type="ECO:0000256" key="8">
    <source>
        <dbReference type="ARBA" id="ARBA00023170"/>
    </source>
</evidence>
<feature type="transmembrane region" description="Helical" evidence="12">
    <location>
        <begin position="149"/>
        <end position="167"/>
    </location>
</feature>
<name>A0A401NMT4_SCYTO</name>
<dbReference type="OMA" id="ICGGVWL"/>
<dbReference type="STRING" id="75743.A0A401NMT4"/>
<evidence type="ECO:0000313" key="14">
    <source>
        <dbReference type="EMBL" id="GCB62180.1"/>
    </source>
</evidence>
<keyword evidence="2" id="KW-1003">Cell membrane</keyword>
<evidence type="ECO:0000256" key="5">
    <source>
        <dbReference type="ARBA" id="ARBA00023040"/>
    </source>
</evidence>
<gene>
    <name evidence="14" type="ORF">scyTo_0014452</name>
</gene>
<evidence type="ECO:0000256" key="9">
    <source>
        <dbReference type="ARBA" id="ARBA00023180"/>
    </source>
</evidence>
<keyword evidence="7" id="KW-1015">Disulfide bond</keyword>
<dbReference type="InterPro" id="IPR017452">
    <property type="entry name" value="GPCR_Rhodpsn_7TM"/>
</dbReference>
<keyword evidence="5" id="KW-0297">G-protein coupled receptor</keyword>
<keyword evidence="6 12" id="KW-0472">Membrane</keyword>
<evidence type="ECO:0000256" key="10">
    <source>
        <dbReference type="ARBA" id="ARBA00023224"/>
    </source>
</evidence>
<keyword evidence="10" id="KW-0807">Transducer</keyword>
<keyword evidence="9" id="KW-0325">Glycoprotein</keyword>
<dbReference type="Gene3D" id="1.20.1070.10">
    <property type="entry name" value="Rhodopsin 7-helix transmembrane proteins"/>
    <property type="match status" value="1"/>
</dbReference>
<dbReference type="Proteomes" id="UP000288216">
    <property type="component" value="Unassembled WGS sequence"/>
</dbReference>
<dbReference type="GO" id="GO:0001621">
    <property type="term" value="F:G protein-coupled ADP receptor activity"/>
    <property type="evidence" value="ECO:0007669"/>
    <property type="project" value="TreeGrafter"/>
</dbReference>
<keyword evidence="3 12" id="KW-0812">Transmembrane</keyword>
<evidence type="ECO:0000313" key="15">
    <source>
        <dbReference type="Proteomes" id="UP000288216"/>
    </source>
</evidence>
<feature type="domain" description="G-protein coupled receptors family 1 profile" evidence="13">
    <location>
        <begin position="88"/>
        <end position="346"/>
    </location>
</feature>
<evidence type="ECO:0000256" key="6">
    <source>
        <dbReference type="ARBA" id="ARBA00023136"/>
    </source>
</evidence>
<feature type="transmembrane region" description="Helical" evidence="12">
    <location>
        <begin position="234"/>
        <end position="261"/>
    </location>
</feature>
<evidence type="ECO:0000256" key="2">
    <source>
        <dbReference type="ARBA" id="ARBA00022475"/>
    </source>
</evidence>
<dbReference type="FunFam" id="1.20.1070.10:FF:000017">
    <property type="entry name" value="lysophosphatidic acid receptor 4"/>
    <property type="match status" value="1"/>
</dbReference>
<dbReference type="SUPFAM" id="SSF81321">
    <property type="entry name" value="Family A G protein-coupled receptor-like"/>
    <property type="match status" value="1"/>
</dbReference>
<reference evidence="14 15" key="1">
    <citation type="journal article" date="2018" name="Nat. Ecol. Evol.">
        <title>Shark genomes provide insights into elasmobranch evolution and the origin of vertebrates.</title>
        <authorList>
            <person name="Hara Y"/>
            <person name="Yamaguchi K"/>
            <person name="Onimaru K"/>
            <person name="Kadota M"/>
            <person name="Koyanagi M"/>
            <person name="Keeley SD"/>
            <person name="Tatsumi K"/>
            <person name="Tanaka K"/>
            <person name="Motone F"/>
            <person name="Kageyama Y"/>
            <person name="Nozu R"/>
            <person name="Adachi N"/>
            <person name="Nishimura O"/>
            <person name="Nakagawa R"/>
            <person name="Tanegashima C"/>
            <person name="Kiyatake I"/>
            <person name="Matsumoto R"/>
            <person name="Murakumo K"/>
            <person name="Nishida K"/>
            <person name="Terakita A"/>
            <person name="Kuratani S"/>
            <person name="Sato K"/>
            <person name="Hyodo S Kuraku.S."/>
        </authorList>
    </citation>
    <scope>NUCLEOTIDE SEQUENCE [LARGE SCALE GENOMIC DNA]</scope>
</reference>
<evidence type="ECO:0000259" key="13">
    <source>
        <dbReference type="PROSITE" id="PS50262"/>
    </source>
</evidence>
<dbReference type="GO" id="GO:0005886">
    <property type="term" value="C:plasma membrane"/>
    <property type="evidence" value="ECO:0007669"/>
    <property type="project" value="UniProtKB-SubCell"/>
</dbReference>
<feature type="transmembrane region" description="Helical" evidence="12">
    <location>
        <begin position="282"/>
        <end position="302"/>
    </location>
</feature>
<feature type="region of interest" description="Disordered" evidence="11">
    <location>
        <begin position="35"/>
        <end position="54"/>
    </location>
</feature>
<dbReference type="AlphaFoldDB" id="A0A401NMT4"/>
<dbReference type="PRINTS" id="PR01065">
    <property type="entry name" value="P2Y3PRNOCPTR"/>
</dbReference>
<dbReference type="InterPro" id="IPR000371">
    <property type="entry name" value="P2Y3_rcpt"/>
</dbReference>
<protein>
    <recommendedName>
        <fullName evidence="13">G-protein coupled receptors family 1 profile domain-containing protein</fullName>
    </recommendedName>
</protein>
<dbReference type="GO" id="GO:1905835">
    <property type="term" value="P:cellular response to pyrimidine ribonucleotide"/>
    <property type="evidence" value="ECO:0007669"/>
    <property type="project" value="TreeGrafter"/>
</dbReference>
<evidence type="ECO:0000256" key="3">
    <source>
        <dbReference type="ARBA" id="ARBA00022692"/>
    </source>
</evidence>
<comment type="subcellular location">
    <subcellularLocation>
        <location evidence="1">Cell membrane</location>
        <topology evidence="1">Multi-pass membrane protein</topology>
    </subcellularLocation>
</comment>
<dbReference type="OrthoDB" id="9881476at2759"/>
<dbReference type="GO" id="GO:0007200">
    <property type="term" value="P:phospholipase C-activating G protein-coupled receptor signaling pathway"/>
    <property type="evidence" value="ECO:0007669"/>
    <property type="project" value="InterPro"/>
</dbReference>
<dbReference type="PROSITE" id="PS50262">
    <property type="entry name" value="G_PROTEIN_RECEP_F1_2"/>
    <property type="match status" value="1"/>
</dbReference>
<dbReference type="Pfam" id="PF00001">
    <property type="entry name" value="7tm_1"/>
    <property type="match status" value="1"/>
</dbReference>
<evidence type="ECO:0000256" key="7">
    <source>
        <dbReference type="ARBA" id="ARBA00023157"/>
    </source>
</evidence>
<proteinExistence type="predicted"/>
<dbReference type="InterPro" id="IPR000276">
    <property type="entry name" value="GPCR_Rhodpsn"/>
</dbReference>